<feature type="domain" description="MIP18 family-like" evidence="1">
    <location>
        <begin position="9"/>
        <end position="81"/>
    </location>
</feature>
<evidence type="ECO:0000313" key="4">
    <source>
        <dbReference type="Proteomes" id="UP000051645"/>
    </source>
</evidence>
<dbReference type="PANTHER" id="PTHR42831">
    <property type="entry name" value="FE-S PROTEIN MATURATION AUXILIARY FACTOR YITW"/>
    <property type="match status" value="1"/>
</dbReference>
<dbReference type="EMBL" id="JQAT01000001">
    <property type="protein sequence ID" value="KRN29505.1"/>
    <property type="molecule type" value="Genomic_DNA"/>
</dbReference>
<dbReference type="InterPro" id="IPR002744">
    <property type="entry name" value="MIP18-like"/>
</dbReference>
<dbReference type="SUPFAM" id="SSF117916">
    <property type="entry name" value="Fe-S cluster assembly (FSCA) domain-like"/>
    <property type="match status" value="1"/>
</dbReference>
<comment type="caution">
    <text evidence="2">The sequence shown here is derived from an EMBL/GenBank/DDBJ whole genome shotgun (WGS) entry which is preliminary data.</text>
</comment>
<dbReference type="RefSeq" id="WP_057768572.1">
    <property type="nucleotide sequence ID" value="NZ_JQAT01000001.1"/>
</dbReference>
<name>A0A0R2FLJ9_9LACO</name>
<accession>A0A0R2FLJ9</accession>
<proteinExistence type="predicted"/>
<evidence type="ECO:0000313" key="2">
    <source>
        <dbReference type="EMBL" id="KRN29505.1"/>
    </source>
</evidence>
<evidence type="ECO:0000313" key="5">
    <source>
        <dbReference type="Proteomes" id="UP000051751"/>
    </source>
</evidence>
<keyword evidence="4" id="KW-1185">Reference proteome</keyword>
<dbReference type="Gene3D" id="3.30.300.130">
    <property type="entry name" value="Fe-S cluster assembly (FSCA)"/>
    <property type="match status" value="1"/>
</dbReference>
<dbReference type="Proteomes" id="UP000051751">
    <property type="component" value="Unassembled WGS sequence"/>
</dbReference>
<evidence type="ECO:0000259" key="1">
    <source>
        <dbReference type="Pfam" id="PF01883"/>
    </source>
</evidence>
<sequence>MAERTALQEQIIKVLSDVIDPELGVDVVNLGLIYGVDLDEQGHCTLHMTLTTVGCPLTDVLYDELKSALLGVDVIQSVKIELEWDPVWNINMMSPEARMMLGIG</sequence>
<dbReference type="InterPro" id="IPR034904">
    <property type="entry name" value="FSCA_dom_sf"/>
</dbReference>
<organism evidence="2 5">
    <name type="scientific">Lactobacillus selangorensis</name>
    <dbReference type="NCBI Taxonomy" id="81857"/>
    <lineage>
        <taxon>Bacteria</taxon>
        <taxon>Bacillati</taxon>
        <taxon>Bacillota</taxon>
        <taxon>Bacilli</taxon>
        <taxon>Lactobacillales</taxon>
        <taxon>Lactobacillaceae</taxon>
        <taxon>Lactobacillus</taxon>
    </lineage>
</organism>
<gene>
    <name evidence="2" type="ORF">IV38_GL000390</name>
    <name evidence="3" type="ORF">IV40_GL000278</name>
</gene>
<dbReference type="AlphaFoldDB" id="A0A0R2FLJ9"/>
<evidence type="ECO:0000313" key="3">
    <source>
        <dbReference type="EMBL" id="KRN33965.1"/>
    </source>
</evidence>
<dbReference type="InterPro" id="IPR052339">
    <property type="entry name" value="Fe-S_Maturation_MIP18"/>
</dbReference>
<dbReference type="EMBL" id="JQAZ01000001">
    <property type="protein sequence ID" value="KRN33965.1"/>
    <property type="molecule type" value="Genomic_DNA"/>
</dbReference>
<dbReference type="OrthoDB" id="9805360at2"/>
<dbReference type="PATRIC" id="fig|81857.3.peg.395"/>
<dbReference type="Pfam" id="PF01883">
    <property type="entry name" value="FeS_assembly_P"/>
    <property type="match status" value="1"/>
</dbReference>
<dbReference type="Proteomes" id="UP000051645">
    <property type="component" value="Unassembled WGS sequence"/>
</dbReference>
<dbReference type="PANTHER" id="PTHR42831:SF1">
    <property type="entry name" value="FE-S PROTEIN MATURATION AUXILIARY FACTOR YITW"/>
    <property type="match status" value="1"/>
</dbReference>
<dbReference type="STRING" id="81857.IV38_GL000390"/>
<reference evidence="4 5" key="1">
    <citation type="journal article" date="2015" name="Genome Announc.">
        <title>Expanding the biotechnology potential of lactobacilli through comparative genomics of 213 strains and associated genera.</title>
        <authorList>
            <person name="Sun Z."/>
            <person name="Harris H.M."/>
            <person name="McCann A."/>
            <person name="Guo C."/>
            <person name="Argimon S."/>
            <person name="Zhang W."/>
            <person name="Yang X."/>
            <person name="Jeffery I.B."/>
            <person name="Cooney J.C."/>
            <person name="Kagawa T.F."/>
            <person name="Liu W."/>
            <person name="Song Y."/>
            <person name="Salvetti E."/>
            <person name="Wrobel A."/>
            <person name="Rasinkangas P."/>
            <person name="Parkhill J."/>
            <person name="Rea M.C."/>
            <person name="O'Sullivan O."/>
            <person name="Ritari J."/>
            <person name="Douillard F.P."/>
            <person name="Paul Ross R."/>
            <person name="Yang R."/>
            <person name="Briner A.E."/>
            <person name="Felis G.E."/>
            <person name="de Vos W.M."/>
            <person name="Barrangou R."/>
            <person name="Klaenhammer T.R."/>
            <person name="Caufield P.W."/>
            <person name="Cui Y."/>
            <person name="Zhang H."/>
            <person name="O'Toole P.W."/>
        </authorList>
    </citation>
    <scope>NUCLEOTIDE SEQUENCE [LARGE SCALE GENOMIC DNA]</scope>
    <source>
        <strain evidence="2 5">ATCC BAA-66</strain>
        <strain evidence="3 4">DSM 13344</strain>
    </source>
</reference>
<protein>
    <recommendedName>
        <fullName evidence="1">MIP18 family-like domain-containing protein</fullName>
    </recommendedName>
</protein>